<dbReference type="InterPro" id="IPR018357">
    <property type="entry name" value="Hexapep_transf_CS"/>
</dbReference>
<dbReference type="PROSITE" id="PS00101">
    <property type="entry name" value="HEXAPEP_TRANSFERASES"/>
    <property type="match status" value="1"/>
</dbReference>
<dbReference type="Pfam" id="PF00132">
    <property type="entry name" value="Hexapep"/>
    <property type="match status" value="1"/>
</dbReference>
<evidence type="ECO:0000313" key="6">
    <source>
        <dbReference type="Proteomes" id="UP000631653"/>
    </source>
</evidence>
<dbReference type="InterPro" id="IPR001451">
    <property type="entry name" value="Hexapep"/>
</dbReference>
<evidence type="ECO:0000256" key="2">
    <source>
        <dbReference type="ARBA" id="ARBA00022679"/>
    </source>
</evidence>
<keyword evidence="3" id="KW-0677">Repeat</keyword>
<evidence type="ECO:0000256" key="4">
    <source>
        <dbReference type="ARBA" id="ARBA00023315"/>
    </source>
</evidence>
<evidence type="ECO:0000256" key="1">
    <source>
        <dbReference type="ARBA" id="ARBA00007274"/>
    </source>
</evidence>
<keyword evidence="6" id="KW-1185">Reference proteome</keyword>
<name>A0ABX0JYX9_9PROT</name>
<dbReference type="CDD" id="cd04647">
    <property type="entry name" value="LbH_MAT_like"/>
    <property type="match status" value="1"/>
</dbReference>
<comment type="caution">
    <text evidence="5">The sequence shown here is derived from an EMBL/GenBank/DDBJ whole genome shotgun (WGS) entry which is preliminary data.</text>
</comment>
<dbReference type="InterPro" id="IPR051159">
    <property type="entry name" value="Hexapeptide_acetyltransf"/>
</dbReference>
<reference evidence="5 6" key="1">
    <citation type="journal article" date="2020" name="Int. J. Syst. Evol. Microbiol.">
        <title>Novel acetic acid bacteria from cider fermentations: Acetobacter conturbans sp. nov. and Acetobacter fallax sp. nov.</title>
        <authorList>
            <person name="Sombolestani A.S."/>
            <person name="Cleenwerck I."/>
            <person name="Cnockaert M."/>
            <person name="Borremans W."/>
            <person name="Wieme A.D."/>
            <person name="De Vuyst L."/>
            <person name="Vandamme P."/>
        </authorList>
    </citation>
    <scope>NUCLEOTIDE SEQUENCE [LARGE SCALE GENOMIC DNA]</scope>
    <source>
        <strain evidence="5 6">LMG 1627</strain>
    </source>
</reference>
<dbReference type="Gene3D" id="2.160.10.10">
    <property type="entry name" value="Hexapeptide repeat proteins"/>
    <property type="match status" value="1"/>
</dbReference>
<gene>
    <name evidence="5" type="ORF">GOB81_08175</name>
</gene>
<dbReference type="Proteomes" id="UP000631653">
    <property type="component" value="Unassembled WGS sequence"/>
</dbReference>
<dbReference type="EMBL" id="WOSY01000006">
    <property type="protein sequence ID" value="NHN88604.1"/>
    <property type="molecule type" value="Genomic_DNA"/>
</dbReference>
<evidence type="ECO:0000256" key="3">
    <source>
        <dbReference type="ARBA" id="ARBA00022737"/>
    </source>
</evidence>
<organism evidence="5 6">
    <name type="scientific">Acetobacter conturbans</name>
    <dbReference type="NCBI Taxonomy" id="1737472"/>
    <lineage>
        <taxon>Bacteria</taxon>
        <taxon>Pseudomonadati</taxon>
        <taxon>Pseudomonadota</taxon>
        <taxon>Alphaproteobacteria</taxon>
        <taxon>Acetobacterales</taxon>
        <taxon>Acetobacteraceae</taxon>
        <taxon>Acetobacter</taxon>
    </lineage>
</organism>
<dbReference type="PANTHER" id="PTHR23416:SF23">
    <property type="entry name" value="ACETYLTRANSFERASE C18B11.09C-RELATED"/>
    <property type="match status" value="1"/>
</dbReference>
<accession>A0ABX0JYX9</accession>
<keyword evidence="4" id="KW-0012">Acyltransferase</keyword>
<protein>
    <recommendedName>
        <fullName evidence="7">Acetyltransferase</fullName>
    </recommendedName>
</protein>
<dbReference type="PANTHER" id="PTHR23416">
    <property type="entry name" value="SIALIC ACID SYNTHASE-RELATED"/>
    <property type="match status" value="1"/>
</dbReference>
<evidence type="ECO:0008006" key="7">
    <source>
        <dbReference type="Google" id="ProtNLM"/>
    </source>
</evidence>
<dbReference type="InterPro" id="IPR011004">
    <property type="entry name" value="Trimer_LpxA-like_sf"/>
</dbReference>
<sequence length="103" mass="10759">MIANNVSIFGFNHGTKPTETMKSQPCFARGVVVGDDCWIGANVSIVDGVIIGDHSIVAAGAVVTTDVPPWSVVGGVPARIIKRRLPEEVNVLDEMIGKTASTG</sequence>
<comment type="similarity">
    <text evidence="1">Belongs to the transferase hexapeptide repeat family.</text>
</comment>
<dbReference type="SUPFAM" id="SSF51161">
    <property type="entry name" value="Trimeric LpxA-like enzymes"/>
    <property type="match status" value="1"/>
</dbReference>
<keyword evidence="2" id="KW-0808">Transferase</keyword>
<proteinExistence type="inferred from homology"/>
<evidence type="ECO:0000313" key="5">
    <source>
        <dbReference type="EMBL" id="NHN88604.1"/>
    </source>
</evidence>